<dbReference type="PROSITE" id="PS51059">
    <property type="entry name" value="PARP_CATALYTIC"/>
    <property type="match status" value="1"/>
</dbReference>
<keyword evidence="6" id="KW-1185">Reference proteome</keyword>
<evidence type="ECO:0000259" key="3">
    <source>
        <dbReference type="PROSITE" id="PS51059"/>
    </source>
</evidence>
<dbReference type="EC" id="2.4.2.-" evidence="1"/>
<dbReference type="Proteomes" id="UP000663829">
    <property type="component" value="Unassembled WGS sequence"/>
</dbReference>
<sequence length="148" mass="17044">LLTLPSAEQESNANRAKSKNNQLRSALNSGLEEYTFALHKFQKTMQQENSYSQIIAVDQIHNEAWLLQYEVYRNGLFEQLKKDTEHFLFHGCADASVDNIIKRGFDRNHAGEIHGTSYGRGVYFSSSARESHKYTKPNQSHESHERLL</sequence>
<dbReference type="InterPro" id="IPR012317">
    <property type="entry name" value="Poly(ADP-ribose)pol_cat_dom"/>
</dbReference>
<evidence type="ECO:0000256" key="1">
    <source>
        <dbReference type="RuleBase" id="RU362114"/>
    </source>
</evidence>
<gene>
    <name evidence="4" type="ORF">GPM918_LOCUS35799</name>
    <name evidence="5" type="ORF">SRO942_LOCUS36523</name>
</gene>
<protein>
    <recommendedName>
        <fullName evidence="1">Poly [ADP-ribose] polymerase</fullName>
        <shortName evidence="1">PARP</shortName>
        <ecNumber evidence="1">2.4.2.-</ecNumber>
    </recommendedName>
</protein>
<dbReference type="OrthoDB" id="6133115at2759"/>
<dbReference type="PANTHER" id="PTHR45740">
    <property type="entry name" value="POLY [ADP-RIBOSE] POLYMERASE"/>
    <property type="match status" value="1"/>
</dbReference>
<feature type="region of interest" description="Disordered" evidence="2">
    <location>
        <begin position="129"/>
        <end position="148"/>
    </location>
</feature>
<feature type="domain" description="PARP catalytic" evidence="3">
    <location>
        <begin position="8"/>
        <end position="148"/>
    </location>
</feature>
<evidence type="ECO:0000313" key="6">
    <source>
        <dbReference type="Proteomes" id="UP000663829"/>
    </source>
</evidence>
<evidence type="ECO:0000313" key="4">
    <source>
        <dbReference type="EMBL" id="CAF1479989.1"/>
    </source>
</evidence>
<dbReference type="GO" id="GO:0003950">
    <property type="term" value="F:NAD+ poly-ADP-ribosyltransferase activity"/>
    <property type="evidence" value="ECO:0007669"/>
    <property type="project" value="UniProtKB-UniRule"/>
</dbReference>
<keyword evidence="1" id="KW-0808">Transferase</keyword>
<keyword evidence="1" id="KW-0328">Glycosyltransferase</keyword>
<accession>A0A815RN01</accession>
<organism evidence="4 6">
    <name type="scientific">Didymodactylos carnosus</name>
    <dbReference type="NCBI Taxonomy" id="1234261"/>
    <lineage>
        <taxon>Eukaryota</taxon>
        <taxon>Metazoa</taxon>
        <taxon>Spiralia</taxon>
        <taxon>Gnathifera</taxon>
        <taxon>Rotifera</taxon>
        <taxon>Eurotatoria</taxon>
        <taxon>Bdelloidea</taxon>
        <taxon>Philodinida</taxon>
        <taxon>Philodinidae</taxon>
        <taxon>Didymodactylos</taxon>
    </lineage>
</organism>
<dbReference type="Pfam" id="PF00644">
    <property type="entry name" value="PARP"/>
    <property type="match status" value="1"/>
</dbReference>
<feature type="non-terminal residue" evidence="4">
    <location>
        <position position="1"/>
    </location>
</feature>
<dbReference type="Proteomes" id="UP000681722">
    <property type="component" value="Unassembled WGS sequence"/>
</dbReference>
<dbReference type="GO" id="GO:0005634">
    <property type="term" value="C:nucleus"/>
    <property type="evidence" value="ECO:0007669"/>
    <property type="project" value="TreeGrafter"/>
</dbReference>
<dbReference type="PANTHER" id="PTHR45740:SF13">
    <property type="entry name" value="POLY (ADP-RIBOSE) POLYMERASE FAMILY, MEMBER 12B"/>
    <property type="match status" value="1"/>
</dbReference>
<evidence type="ECO:0000313" key="5">
    <source>
        <dbReference type="EMBL" id="CAF4345285.1"/>
    </source>
</evidence>
<keyword evidence="1" id="KW-0520">NAD</keyword>
<name>A0A815RN01_9BILA</name>
<feature type="region of interest" description="Disordered" evidence="2">
    <location>
        <begin position="1"/>
        <end position="22"/>
    </location>
</feature>
<dbReference type="Gene3D" id="3.90.228.10">
    <property type="match status" value="1"/>
</dbReference>
<dbReference type="EMBL" id="CAJOBC010086533">
    <property type="protein sequence ID" value="CAF4345285.1"/>
    <property type="molecule type" value="Genomic_DNA"/>
</dbReference>
<reference evidence="4" key="1">
    <citation type="submission" date="2021-02" db="EMBL/GenBank/DDBJ databases">
        <authorList>
            <person name="Nowell W R."/>
        </authorList>
    </citation>
    <scope>NUCLEOTIDE SEQUENCE</scope>
</reference>
<evidence type="ECO:0000256" key="2">
    <source>
        <dbReference type="SAM" id="MobiDB-lite"/>
    </source>
</evidence>
<dbReference type="EMBL" id="CAJNOQ010021057">
    <property type="protein sequence ID" value="CAF1479989.1"/>
    <property type="molecule type" value="Genomic_DNA"/>
</dbReference>
<dbReference type="GO" id="GO:1990404">
    <property type="term" value="F:NAD+-protein mono-ADP-ribosyltransferase activity"/>
    <property type="evidence" value="ECO:0007669"/>
    <property type="project" value="TreeGrafter"/>
</dbReference>
<comment type="caution">
    <text evidence="4">The sequence shown here is derived from an EMBL/GenBank/DDBJ whole genome shotgun (WGS) entry which is preliminary data.</text>
</comment>
<dbReference type="SUPFAM" id="SSF56399">
    <property type="entry name" value="ADP-ribosylation"/>
    <property type="match status" value="1"/>
</dbReference>
<proteinExistence type="predicted"/>
<dbReference type="InterPro" id="IPR051712">
    <property type="entry name" value="ARTD-AVP"/>
</dbReference>
<dbReference type="AlphaFoldDB" id="A0A815RN01"/>